<keyword evidence="1" id="KW-0812">Transmembrane</keyword>
<keyword evidence="3" id="KW-1185">Reference proteome</keyword>
<reference evidence="3" key="1">
    <citation type="submission" date="2016-11" db="EMBL/GenBank/DDBJ databases">
        <authorList>
            <person name="Varghese N."/>
            <person name="Submissions S."/>
        </authorList>
    </citation>
    <scope>NUCLEOTIDE SEQUENCE [LARGE SCALE GENOMIC DNA]</scope>
    <source>
        <strain evidence="3">DSM 15292</strain>
    </source>
</reference>
<proteinExistence type="predicted"/>
<organism evidence="2 3">
    <name type="scientific">Algoriphagus halophilus</name>
    <dbReference type="NCBI Taxonomy" id="226505"/>
    <lineage>
        <taxon>Bacteria</taxon>
        <taxon>Pseudomonadati</taxon>
        <taxon>Bacteroidota</taxon>
        <taxon>Cytophagia</taxon>
        <taxon>Cytophagales</taxon>
        <taxon>Cyclobacteriaceae</taxon>
        <taxon>Algoriphagus</taxon>
    </lineage>
</organism>
<evidence type="ECO:0000256" key="1">
    <source>
        <dbReference type="SAM" id="Phobius"/>
    </source>
</evidence>
<name>A0A1N6FER7_9BACT</name>
<evidence type="ECO:0000313" key="2">
    <source>
        <dbReference type="EMBL" id="SIN93803.1"/>
    </source>
</evidence>
<evidence type="ECO:0000313" key="3">
    <source>
        <dbReference type="Proteomes" id="UP000185221"/>
    </source>
</evidence>
<dbReference type="STRING" id="226505.SAMN05444394_2396"/>
<accession>A0A1N6FER7</accession>
<dbReference type="EMBL" id="FSRC01000002">
    <property type="protein sequence ID" value="SIN93803.1"/>
    <property type="molecule type" value="Genomic_DNA"/>
</dbReference>
<keyword evidence="1" id="KW-0472">Membrane</keyword>
<keyword evidence="1" id="KW-1133">Transmembrane helix</keyword>
<feature type="transmembrane region" description="Helical" evidence="1">
    <location>
        <begin position="117"/>
        <end position="136"/>
    </location>
</feature>
<sequence>MPIQSLISRPSFEENPKLAKPASKLRTLLISIEKKGIPASVESKINEIMTGVNEFPGPDPLLIKQIKLAKTSILKLLEKELNIFPKNHFQTQWMALGMSVFGLPMGVAFGLSFGNLAFLGIGIPFGMAIGIAVGNSKDKEVEKEGRQLDWGGE</sequence>
<dbReference type="AlphaFoldDB" id="A0A1N6FER7"/>
<dbReference type="Proteomes" id="UP000185221">
    <property type="component" value="Unassembled WGS sequence"/>
</dbReference>
<protein>
    <submittedName>
        <fullName evidence="2">Uncharacterized protein</fullName>
    </submittedName>
</protein>
<dbReference type="OrthoDB" id="769130at2"/>
<gene>
    <name evidence="2" type="ORF">SAMN05444394_2396</name>
</gene>